<dbReference type="PROSITE" id="PS51257">
    <property type="entry name" value="PROKAR_LIPOPROTEIN"/>
    <property type="match status" value="1"/>
</dbReference>
<organism evidence="1">
    <name type="scientific">uncultured Caudovirales phage</name>
    <dbReference type="NCBI Taxonomy" id="2100421"/>
    <lineage>
        <taxon>Viruses</taxon>
        <taxon>Duplodnaviria</taxon>
        <taxon>Heunggongvirae</taxon>
        <taxon>Uroviricota</taxon>
        <taxon>Caudoviricetes</taxon>
        <taxon>Peduoviridae</taxon>
        <taxon>Maltschvirus</taxon>
        <taxon>Maltschvirus maltsch</taxon>
    </lineage>
</organism>
<sequence length="85" mass="9745">MKHYFKILILLIIVSSCNQPTIEKVTLEKHMVVKVFKQAPIGVHEYLSPKYYAILENGDTVPVGARTQIGDTITYKYIKYDRASN</sequence>
<gene>
    <name evidence="1" type="ORF">UFOVP1604_73</name>
</gene>
<name>A0A6J5SUR7_9CAUD</name>
<evidence type="ECO:0000313" key="1">
    <source>
        <dbReference type="EMBL" id="CAB4218990.1"/>
    </source>
</evidence>
<accession>A0A6J5SUR7</accession>
<reference evidence="1" key="1">
    <citation type="submission" date="2020-05" db="EMBL/GenBank/DDBJ databases">
        <authorList>
            <person name="Chiriac C."/>
            <person name="Salcher M."/>
            <person name="Ghai R."/>
            <person name="Kavagutti S V."/>
        </authorList>
    </citation>
    <scope>NUCLEOTIDE SEQUENCE</scope>
</reference>
<dbReference type="EMBL" id="LR797474">
    <property type="protein sequence ID" value="CAB4218990.1"/>
    <property type="molecule type" value="Genomic_DNA"/>
</dbReference>
<proteinExistence type="predicted"/>
<protein>
    <submittedName>
        <fullName evidence="1">Uncharacterized protein</fullName>
    </submittedName>
</protein>